<evidence type="ECO:0000313" key="2">
    <source>
        <dbReference type="EMBL" id="MFC2925435.1"/>
    </source>
</evidence>
<keyword evidence="1" id="KW-0472">Membrane</keyword>
<keyword evidence="3" id="KW-1185">Reference proteome</keyword>
<evidence type="ECO:0000313" key="3">
    <source>
        <dbReference type="Proteomes" id="UP001595379"/>
    </source>
</evidence>
<dbReference type="Proteomes" id="UP001595379">
    <property type="component" value="Unassembled WGS sequence"/>
</dbReference>
<organism evidence="2 3">
    <name type="scientific">Hyphobacterium vulgare</name>
    <dbReference type="NCBI Taxonomy" id="1736751"/>
    <lineage>
        <taxon>Bacteria</taxon>
        <taxon>Pseudomonadati</taxon>
        <taxon>Pseudomonadota</taxon>
        <taxon>Alphaproteobacteria</taxon>
        <taxon>Maricaulales</taxon>
        <taxon>Maricaulaceae</taxon>
        <taxon>Hyphobacterium</taxon>
    </lineage>
</organism>
<evidence type="ECO:0000256" key="1">
    <source>
        <dbReference type="SAM" id="Phobius"/>
    </source>
</evidence>
<reference evidence="3" key="1">
    <citation type="journal article" date="2019" name="Int. J. Syst. Evol. Microbiol.">
        <title>The Global Catalogue of Microorganisms (GCM) 10K type strain sequencing project: providing services to taxonomists for standard genome sequencing and annotation.</title>
        <authorList>
            <consortium name="The Broad Institute Genomics Platform"/>
            <consortium name="The Broad Institute Genome Sequencing Center for Infectious Disease"/>
            <person name="Wu L."/>
            <person name="Ma J."/>
        </authorList>
    </citation>
    <scope>NUCLEOTIDE SEQUENCE [LARGE SCALE GENOMIC DNA]</scope>
    <source>
        <strain evidence="3">KCTC 52487</strain>
    </source>
</reference>
<dbReference type="EMBL" id="JBHRSV010000003">
    <property type="protein sequence ID" value="MFC2925435.1"/>
    <property type="molecule type" value="Genomic_DNA"/>
</dbReference>
<gene>
    <name evidence="2" type="ORF">ACFOOR_04890</name>
</gene>
<sequence length="205" mass="22673">MENSDDSRKTPGFDLWVLASDPVFYVVTIIFVLGVIIFALSGETETSGFSFDGRHLVIEDEALAGLVPGPGTESEYAPTEHAARITANATFDRAGTLSAGVGLLLPRSFEEDVIGRSVEVTIEMRALQDDHDQAYMSYFTTDAADSPRHVAQLDTDWQTFSFVFVVPPHVVANDQEWIGIWPDLDGLERPVLVRRIEARILDTDE</sequence>
<comment type="caution">
    <text evidence="2">The sequence shown here is derived from an EMBL/GenBank/DDBJ whole genome shotgun (WGS) entry which is preliminary data.</text>
</comment>
<keyword evidence="1" id="KW-1133">Transmembrane helix</keyword>
<accession>A0ABV6ZVF1</accession>
<name>A0ABV6ZVF1_9PROT</name>
<keyword evidence="1" id="KW-0812">Transmembrane</keyword>
<feature type="transmembrane region" description="Helical" evidence="1">
    <location>
        <begin position="23"/>
        <end position="41"/>
    </location>
</feature>
<protein>
    <submittedName>
        <fullName evidence="2">Uncharacterized protein</fullName>
    </submittedName>
</protein>
<proteinExistence type="predicted"/>
<dbReference type="RefSeq" id="WP_343164785.1">
    <property type="nucleotide sequence ID" value="NZ_JBHRSV010000003.1"/>
</dbReference>